<dbReference type="PANTHER" id="PTHR43011:SF1">
    <property type="entry name" value="IRON-SULFUR CLUSTER ASSEMBLY 2 HOMOLOG, MITOCHONDRIAL"/>
    <property type="match status" value="1"/>
</dbReference>
<dbReference type="Pfam" id="PF01521">
    <property type="entry name" value="Fe-S_biosyn"/>
    <property type="match status" value="1"/>
</dbReference>
<dbReference type="PROSITE" id="PS01152">
    <property type="entry name" value="HESB"/>
    <property type="match status" value="1"/>
</dbReference>
<dbReference type="GO" id="GO:0016226">
    <property type="term" value="P:iron-sulfur cluster assembly"/>
    <property type="evidence" value="ECO:0007669"/>
    <property type="project" value="InterPro"/>
</dbReference>
<proteinExistence type="predicted"/>
<dbReference type="GO" id="GO:0051537">
    <property type="term" value="F:2 iron, 2 sulfur cluster binding"/>
    <property type="evidence" value="ECO:0007669"/>
    <property type="project" value="UniProtKB-ARBA"/>
</dbReference>
<dbReference type="AlphaFoldDB" id="A0A7T5RIV0"/>
<dbReference type="SUPFAM" id="SSF89360">
    <property type="entry name" value="HesB-like domain"/>
    <property type="match status" value="1"/>
</dbReference>
<dbReference type="Gene3D" id="2.60.300.12">
    <property type="entry name" value="HesB-like domain"/>
    <property type="match status" value="1"/>
</dbReference>
<dbReference type="InterPro" id="IPR016092">
    <property type="entry name" value="ATAP"/>
</dbReference>
<dbReference type="InterPro" id="IPR000361">
    <property type="entry name" value="ATAP_core_dom"/>
</dbReference>
<gene>
    <name evidence="2" type="ORF">HYW89_03080</name>
</gene>
<dbReference type="EMBL" id="CP066690">
    <property type="protein sequence ID" value="QQG44966.1"/>
    <property type="molecule type" value="Genomic_DNA"/>
</dbReference>
<evidence type="ECO:0000259" key="1">
    <source>
        <dbReference type="Pfam" id="PF01521"/>
    </source>
</evidence>
<accession>A0A7T5RIV0</accession>
<feature type="domain" description="Core" evidence="1">
    <location>
        <begin position="2"/>
        <end position="113"/>
    </location>
</feature>
<sequence>MITITELALRKIKEIFALQNKDFRTTFLFITVISGGCSGFSYEMDLTDTQTERDQVYEFKLPDASPEDPPLKVVIPTAHSEHLRGSEIDYLISEGGEAFFFRNPNAKSTCGCGHSFEA</sequence>
<evidence type="ECO:0000313" key="3">
    <source>
        <dbReference type="Proteomes" id="UP000595618"/>
    </source>
</evidence>
<dbReference type="InterPro" id="IPR017870">
    <property type="entry name" value="FeS_cluster_insertion_CS"/>
</dbReference>
<reference evidence="2 3" key="1">
    <citation type="submission" date="2020-07" db="EMBL/GenBank/DDBJ databases">
        <title>Huge and variable diversity of episymbiotic CPR bacteria and DPANN archaea in groundwater ecosystems.</title>
        <authorList>
            <person name="He C.Y."/>
            <person name="Keren R."/>
            <person name="Whittaker M."/>
            <person name="Farag I.F."/>
            <person name="Doudna J."/>
            <person name="Cate J.H.D."/>
            <person name="Banfield J.F."/>
        </authorList>
    </citation>
    <scope>NUCLEOTIDE SEQUENCE [LARGE SCALE GENOMIC DNA]</scope>
    <source>
        <strain evidence="2">NC_groundwater_541_Ag_S-0.1um_46_50</strain>
    </source>
</reference>
<protein>
    <submittedName>
        <fullName evidence="2">Iron-sulfur cluster assembly accessory protein</fullName>
    </submittedName>
</protein>
<dbReference type="PANTHER" id="PTHR43011">
    <property type="entry name" value="IRON-SULFUR CLUSTER ASSEMBLY 2 HOMOLOG, MITOCHONDRIAL"/>
    <property type="match status" value="1"/>
</dbReference>
<name>A0A7T5RIV0_9BACT</name>
<dbReference type="Proteomes" id="UP000595618">
    <property type="component" value="Chromosome"/>
</dbReference>
<dbReference type="NCBIfam" id="TIGR00049">
    <property type="entry name" value="iron-sulfur cluster assembly accessory protein"/>
    <property type="match status" value="1"/>
</dbReference>
<dbReference type="InterPro" id="IPR035903">
    <property type="entry name" value="HesB-like_dom_sf"/>
</dbReference>
<dbReference type="GO" id="GO:0051539">
    <property type="term" value="F:4 iron, 4 sulfur cluster binding"/>
    <property type="evidence" value="ECO:0007669"/>
    <property type="project" value="TreeGrafter"/>
</dbReference>
<organism evidence="2 3">
    <name type="scientific">Candidatus Sungiibacteriota bacterium</name>
    <dbReference type="NCBI Taxonomy" id="2750080"/>
    <lineage>
        <taxon>Bacteria</taxon>
        <taxon>Candidatus Sungiibacteriota</taxon>
    </lineage>
</organism>
<evidence type="ECO:0000313" key="2">
    <source>
        <dbReference type="EMBL" id="QQG44966.1"/>
    </source>
</evidence>
<dbReference type="GO" id="GO:0005506">
    <property type="term" value="F:iron ion binding"/>
    <property type="evidence" value="ECO:0007669"/>
    <property type="project" value="TreeGrafter"/>
</dbReference>